<feature type="region of interest" description="Disordered" evidence="1">
    <location>
        <begin position="238"/>
        <end position="273"/>
    </location>
</feature>
<protein>
    <recommendedName>
        <fullName evidence="3">DUF8094 domain-containing protein</fullName>
    </recommendedName>
</protein>
<feature type="compositionally biased region" description="Low complexity" evidence="1">
    <location>
        <begin position="308"/>
        <end position="324"/>
    </location>
</feature>
<reference evidence="5" key="1">
    <citation type="journal article" date="2019" name="Int. J. Syst. Evol. Microbiol.">
        <title>The Global Catalogue of Microorganisms (GCM) 10K type strain sequencing project: providing services to taxonomists for standard genome sequencing and annotation.</title>
        <authorList>
            <consortium name="The Broad Institute Genomics Platform"/>
            <consortium name="The Broad Institute Genome Sequencing Center for Infectious Disease"/>
            <person name="Wu L."/>
            <person name="Ma J."/>
        </authorList>
    </citation>
    <scope>NUCLEOTIDE SEQUENCE [LARGE SCALE GENOMIC DNA]</scope>
    <source>
        <strain evidence="5">JCM 17593</strain>
    </source>
</reference>
<keyword evidence="5" id="KW-1185">Reference proteome</keyword>
<comment type="caution">
    <text evidence="4">The sequence shown here is derived from an EMBL/GenBank/DDBJ whole genome shotgun (WGS) entry which is preliminary data.</text>
</comment>
<keyword evidence="2" id="KW-1133">Transmembrane helix</keyword>
<dbReference type="Proteomes" id="UP001500213">
    <property type="component" value="Unassembled WGS sequence"/>
</dbReference>
<feature type="region of interest" description="Disordered" evidence="1">
    <location>
        <begin position="109"/>
        <end position="158"/>
    </location>
</feature>
<organism evidence="4 5">
    <name type="scientific">Gryllotalpicola kribbensis</name>
    <dbReference type="NCBI Taxonomy" id="993084"/>
    <lineage>
        <taxon>Bacteria</taxon>
        <taxon>Bacillati</taxon>
        <taxon>Actinomycetota</taxon>
        <taxon>Actinomycetes</taxon>
        <taxon>Micrococcales</taxon>
        <taxon>Microbacteriaceae</taxon>
        <taxon>Gryllotalpicola</taxon>
    </lineage>
</organism>
<gene>
    <name evidence="4" type="ORF">GCM10022288_31850</name>
</gene>
<evidence type="ECO:0000259" key="3">
    <source>
        <dbReference type="Pfam" id="PF26366"/>
    </source>
</evidence>
<feature type="domain" description="DUF8094" evidence="3">
    <location>
        <begin position="331"/>
        <end position="634"/>
    </location>
</feature>
<evidence type="ECO:0000313" key="5">
    <source>
        <dbReference type="Proteomes" id="UP001500213"/>
    </source>
</evidence>
<accession>A0ABP8B1F3</accession>
<proteinExistence type="predicted"/>
<dbReference type="Pfam" id="PF26366">
    <property type="entry name" value="DUF8094"/>
    <property type="match status" value="1"/>
</dbReference>
<feature type="region of interest" description="Disordered" evidence="1">
    <location>
        <begin position="307"/>
        <end position="334"/>
    </location>
</feature>
<feature type="transmembrane region" description="Helical" evidence="2">
    <location>
        <begin position="209"/>
        <end position="232"/>
    </location>
</feature>
<evidence type="ECO:0000256" key="2">
    <source>
        <dbReference type="SAM" id="Phobius"/>
    </source>
</evidence>
<evidence type="ECO:0000313" key="4">
    <source>
        <dbReference type="EMBL" id="GAA4195232.1"/>
    </source>
</evidence>
<dbReference type="EMBL" id="BAABBX010000018">
    <property type="protein sequence ID" value="GAA4195232.1"/>
    <property type="molecule type" value="Genomic_DNA"/>
</dbReference>
<keyword evidence="2" id="KW-0812">Transmembrane</keyword>
<dbReference type="RefSeq" id="WP_344778739.1">
    <property type="nucleotide sequence ID" value="NZ_BAABBX010000018.1"/>
</dbReference>
<keyword evidence="2" id="KW-0472">Membrane</keyword>
<dbReference type="InterPro" id="IPR058407">
    <property type="entry name" value="DUF8094"/>
</dbReference>
<feature type="transmembrane region" description="Helical" evidence="2">
    <location>
        <begin position="282"/>
        <end position="303"/>
    </location>
</feature>
<sequence length="637" mass="66154">MRFVIAIAAFLIAAIMIGVGIAQRTIWAPAASVTATADVRSGAPYIVISGATLNANEGQQTLHVAGATSPFVAYGRTADVLAWVGDEPYARVSYQPETKSLKTTLVRAGEKGDTGGASDATSTPTPTPTKSTPAAGADAPASDLRRSLDPKAPSPANSDLWLEQFTGAKAATTTMNVPDNVSVIIATDGAHAAPESVSLTWPMDTRTPWAGPLIVLGGLIAIAGIVFYILALRHLRRGRGPRRGGSNGRPPRLPRPPRAPKVRTVGPAATETHGRRSLGRGFIAVPVVLAGALTLAGCSSDYWPAVGQSATPSPSTTPLATQLPGEGKDHPAPAVTEPQLRNIVTRIAETAKTADAKLDPALAATRFTGAALTERQASYKIRHAKPQYPAPAAIPVNPKLSIVLPQATDTWPRVVNVIVEDPATKSAAPLDLTLTQDSPRENYKVAYSVTMLGGAKIPDLAPANIGSTLVPPDSKLLAVAPSQLAQSYASVLALGAKSPSAKEFDLKDDALVKQVGAEFKAQTIKELVDKKGAANLAYADQPGTNAPVALATNNAGALVVANVAETQTIKPNDPAAEITLHDPNGATAALTGLTKTNKGLETDYGYQLLFYVPPAESKEQIRLLGFAQAVTGAKELP</sequence>
<feature type="compositionally biased region" description="Low complexity" evidence="1">
    <location>
        <begin position="117"/>
        <end position="135"/>
    </location>
</feature>
<evidence type="ECO:0000256" key="1">
    <source>
        <dbReference type="SAM" id="MobiDB-lite"/>
    </source>
</evidence>
<name>A0ABP8B1F3_9MICO</name>